<comment type="caution">
    <text evidence="5">The sequence shown here is derived from an EMBL/GenBank/DDBJ whole genome shotgun (WGS) entry which is preliminary data.</text>
</comment>
<evidence type="ECO:0000259" key="4">
    <source>
        <dbReference type="Pfam" id="PF02826"/>
    </source>
</evidence>
<dbReference type="InterPro" id="IPR036291">
    <property type="entry name" value="NAD(P)-bd_dom_sf"/>
</dbReference>
<sequence>MGESSESPLVLVHRPPTLAYMDDHLSRNFRLLNAHLSPDPLPLFLSRHAASVTAFVNIGRLKIDAELLSHLPSLQLLVCTSVGTDHVDLAECKRRGIAVTNAGDAFSDDVADCAVGLLISVLRRIPAGDRYVRSGNWSKPGQFQLGIKVSSQNHKEENFLMNLVLFYESVLLLQVSGKRVGIIGLGSIGSRIAKRLEPFGCIISYNSRTQKQSIPYRYYSDVLSLAADNDVLVLCCSLTDQTRHVVNREVMESLGKEGVIINVGRGGLIDEEEMVKCLVEGVIGGAGLDVFEKEPQVPEELFGMDNVVLSPHAAVATPGALESVAEVAIANLKAFFKNQPLVSPVRLG</sequence>
<dbReference type="Gene3D" id="3.40.50.720">
    <property type="entry name" value="NAD(P)-binding Rossmann-like Domain"/>
    <property type="match status" value="2"/>
</dbReference>
<accession>A0ABQ7F5Y5</accession>
<dbReference type="CDD" id="cd12156">
    <property type="entry name" value="HPPR"/>
    <property type="match status" value="1"/>
</dbReference>
<dbReference type="EMBL" id="QGKV02000297">
    <property type="protein sequence ID" value="KAF3610743.1"/>
    <property type="molecule type" value="Genomic_DNA"/>
</dbReference>
<proteinExistence type="inferred from homology"/>
<dbReference type="Pfam" id="PF02826">
    <property type="entry name" value="2-Hacid_dh_C"/>
    <property type="match status" value="1"/>
</dbReference>
<dbReference type="InterPro" id="IPR050223">
    <property type="entry name" value="D-isomer_2-hydroxyacid_DH"/>
</dbReference>
<evidence type="ECO:0000256" key="2">
    <source>
        <dbReference type="RuleBase" id="RU003719"/>
    </source>
</evidence>
<reference evidence="5 6" key="1">
    <citation type="journal article" date="2020" name="BMC Genomics">
        <title>Intraspecific diversification of the crop wild relative Brassica cretica Lam. using demographic model selection.</title>
        <authorList>
            <person name="Kioukis A."/>
            <person name="Michalopoulou V.A."/>
            <person name="Briers L."/>
            <person name="Pirintsos S."/>
            <person name="Studholme D.J."/>
            <person name="Pavlidis P."/>
            <person name="Sarris P.F."/>
        </authorList>
    </citation>
    <scope>NUCLEOTIDE SEQUENCE [LARGE SCALE GENOMIC DNA]</scope>
    <source>
        <strain evidence="6">cv. PFS-1207/04</strain>
    </source>
</reference>
<dbReference type="Proteomes" id="UP000266723">
    <property type="component" value="Unassembled WGS sequence"/>
</dbReference>
<feature type="domain" description="D-isomer specific 2-hydroxyacid dehydrogenase catalytic" evidence="3">
    <location>
        <begin position="49"/>
        <end position="345"/>
    </location>
</feature>
<name>A0ABQ7F5Y5_BRACR</name>
<organism evidence="5 6">
    <name type="scientific">Brassica cretica</name>
    <name type="common">Mustard</name>
    <dbReference type="NCBI Taxonomy" id="69181"/>
    <lineage>
        <taxon>Eukaryota</taxon>
        <taxon>Viridiplantae</taxon>
        <taxon>Streptophyta</taxon>
        <taxon>Embryophyta</taxon>
        <taxon>Tracheophyta</taxon>
        <taxon>Spermatophyta</taxon>
        <taxon>Magnoliopsida</taxon>
        <taxon>eudicotyledons</taxon>
        <taxon>Gunneridae</taxon>
        <taxon>Pentapetalae</taxon>
        <taxon>rosids</taxon>
        <taxon>malvids</taxon>
        <taxon>Brassicales</taxon>
        <taxon>Brassicaceae</taxon>
        <taxon>Brassiceae</taxon>
        <taxon>Brassica</taxon>
    </lineage>
</organism>
<dbReference type="PANTHER" id="PTHR10996">
    <property type="entry name" value="2-HYDROXYACID DEHYDROGENASE-RELATED"/>
    <property type="match status" value="1"/>
</dbReference>
<dbReference type="PANTHER" id="PTHR10996:SF268">
    <property type="entry name" value="GLYOXYLATE_HYDROXYPYRUVATE REDUCTASE HPR3"/>
    <property type="match status" value="1"/>
</dbReference>
<dbReference type="SUPFAM" id="SSF52283">
    <property type="entry name" value="Formate/glycerate dehydrogenase catalytic domain-like"/>
    <property type="match status" value="1"/>
</dbReference>
<gene>
    <name evidence="5" type="ORF">DY000_02045125</name>
</gene>
<keyword evidence="6" id="KW-1185">Reference proteome</keyword>
<dbReference type="SUPFAM" id="SSF51735">
    <property type="entry name" value="NAD(P)-binding Rossmann-fold domains"/>
    <property type="match status" value="1"/>
</dbReference>
<dbReference type="InterPro" id="IPR006139">
    <property type="entry name" value="D-isomer_2_OHA_DH_cat_dom"/>
</dbReference>
<evidence type="ECO:0000313" key="5">
    <source>
        <dbReference type="EMBL" id="KAF3610743.1"/>
    </source>
</evidence>
<dbReference type="InterPro" id="IPR006140">
    <property type="entry name" value="D-isomer_DH_NAD-bd"/>
</dbReference>
<evidence type="ECO:0000256" key="1">
    <source>
        <dbReference type="ARBA" id="ARBA00023002"/>
    </source>
</evidence>
<feature type="domain" description="D-isomer specific 2-hydroxyacid dehydrogenase NAD-binding" evidence="4">
    <location>
        <begin position="116"/>
        <end position="314"/>
    </location>
</feature>
<evidence type="ECO:0008006" key="7">
    <source>
        <dbReference type="Google" id="ProtNLM"/>
    </source>
</evidence>
<comment type="similarity">
    <text evidence="2">Belongs to the D-isomer specific 2-hydroxyacid dehydrogenase family.</text>
</comment>
<dbReference type="Pfam" id="PF00389">
    <property type="entry name" value="2-Hacid_dh"/>
    <property type="match status" value="1"/>
</dbReference>
<evidence type="ECO:0000313" key="6">
    <source>
        <dbReference type="Proteomes" id="UP000266723"/>
    </source>
</evidence>
<evidence type="ECO:0000259" key="3">
    <source>
        <dbReference type="Pfam" id="PF00389"/>
    </source>
</evidence>
<protein>
    <recommendedName>
        <fullName evidence="7">Glyoxylate/hydroxypyruvate reductase HPR3</fullName>
    </recommendedName>
</protein>
<keyword evidence="1 2" id="KW-0560">Oxidoreductase</keyword>